<dbReference type="Gene3D" id="4.10.240.10">
    <property type="entry name" value="Zn(2)-C6 fungal-type DNA-binding domain"/>
    <property type="match status" value="1"/>
</dbReference>
<keyword evidence="9" id="KW-1185">Reference proteome</keyword>
<comment type="subcellular location">
    <subcellularLocation>
        <location evidence="1">Nucleus</location>
    </subcellularLocation>
</comment>
<dbReference type="PROSITE" id="PS50048">
    <property type="entry name" value="ZN2_CY6_FUNGAL_2"/>
    <property type="match status" value="1"/>
</dbReference>
<keyword evidence="4" id="KW-0804">Transcription</keyword>
<name>A0ABR1IPY2_9AGAR</name>
<evidence type="ECO:0000256" key="2">
    <source>
        <dbReference type="ARBA" id="ARBA00022723"/>
    </source>
</evidence>
<keyword evidence="2" id="KW-0479">Metal-binding</keyword>
<dbReference type="InterPro" id="IPR050815">
    <property type="entry name" value="TF_fung"/>
</dbReference>
<gene>
    <name evidence="8" type="ORF">VKT23_018658</name>
</gene>
<dbReference type="InterPro" id="IPR036864">
    <property type="entry name" value="Zn2-C6_fun-type_DNA-bd_sf"/>
</dbReference>
<feature type="coiled-coil region" evidence="6">
    <location>
        <begin position="50"/>
        <end position="77"/>
    </location>
</feature>
<dbReference type="InterPro" id="IPR001138">
    <property type="entry name" value="Zn2Cys6_DnaBD"/>
</dbReference>
<organism evidence="8 9">
    <name type="scientific">Marasmiellus scandens</name>
    <dbReference type="NCBI Taxonomy" id="2682957"/>
    <lineage>
        <taxon>Eukaryota</taxon>
        <taxon>Fungi</taxon>
        <taxon>Dikarya</taxon>
        <taxon>Basidiomycota</taxon>
        <taxon>Agaricomycotina</taxon>
        <taxon>Agaricomycetes</taxon>
        <taxon>Agaricomycetidae</taxon>
        <taxon>Agaricales</taxon>
        <taxon>Marasmiineae</taxon>
        <taxon>Omphalotaceae</taxon>
        <taxon>Marasmiellus</taxon>
    </lineage>
</organism>
<keyword evidence="5" id="KW-0539">Nucleus</keyword>
<evidence type="ECO:0000256" key="3">
    <source>
        <dbReference type="ARBA" id="ARBA00023015"/>
    </source>
</evidence>
<comment type="caution">
    <text evidence="8">The sequence shown here is derived from an EMBL/GenBank/DDBJ whole genome shotgun (WGS) entry which is preliminary data.</text>
</comment>
<evidence type="ECO:0000259" key="7">
    <source>
        <dbReference type="PROSITE" id="PS50048"/>
    </source>
</evidence>
<accession>A0ABR1IPY2</accession>
<evidence type="ECO:0000256" key="1">
    <source>
        <dbReference type="ARBA" id="ARBA00004123"/>
    </source>
</evidence>
<dbReference type="SUPFAM" id="SSF57701">
    <property type="entry name" value="Zn2/Cys6 DNA-binding domain"/>
    <property type="match status" value="1"/>
</dbReference>
<dbReference type="Proteomes" id="UP001498398">
    <property type="component" value="Unassembled WGS sequence"/>
</dbReference>
<keyword evidence="3" id="KW-0805">Transcription regulation</keyword>
<dbReference type="SMART" id="SM00066">
    <property type="entry name" value="GAL4"/>
    <property type="match status" value="1"/>
</dbReference>
<proteinExistence type="predicted"/>
<feature type="domain" description="Zn(2)-C6 fungal-type" evidence="7">
    <location>
        <begin position="17"/>
        <end position="50"/>
    </location>
</feature>
<dbReference type="PANTHER" id="PTHR47338">
    <property type="entry name" value="ZN(II)2CYS6 TRANSCRIPTION FACTOR (EUROFUNG)-RELATED"/>
    <property type="match status" value="1"/>
</dbReference>
<evidence type="ECO:0000313" key="9">
    <source>
        <dbReference type="Proteomes" id="UP001498398"/>
    </source>
</evidence>
<sequence>MSSVVSKASTDVYRGKACTNCRRRKIKCDGVRPKCGSCSRSVVVLEDCEYNEGLTETQRLEDQISILENRLEELQNSDGRSTVTLHNPFDLSGRANETQSGNEDLFFTYQVTILIYIQELDLIFGCTQFLADRPFEDLPANLRGIMIRSFLPHAQTIGFFLSFDRIVQSISDELNVRGPIQPLLNTIYLWGAHFSETTYESDTMAVFLNRALQSVSLSFCHHASENHPQQVVQTIQAEVLLANYFICNGRLLEGRYHLAAASSLVLSCGLHKLGSETARREPIIGFGDSIATGVEREEAIHAMWTVLALNNIWMAVDGLPSNIAYMSDGVKVDTPWPIDLGFVGHQGNVTVTGDRTIQKFLMGVQDGATSFKALYAKCSILFEQATIVGLRYKEGRVLFYNEWTE</sequence>
<keyword evidence="6" id="KW-0175">Coiled coil</keyword>
<evidence type="ECO:0000256" key="4">
    <source>
        <dbReference type="ARBA" id="ARBA00023163"/>
    </source>
</evidence>
<evidence type="ECO:0000256" key="6">
    <source>
        <dbReference type="SAM" id="Coils"/>
    </source>
</evidence>
<dbReference type="CDD" id="cd12148">
    <property type="entry name" value="fungal_TF_MHR"/>
    <property type="match status" value="1"/>
</dbReference>
<dbReference type="CDD" id="cd00067">
    <property type="entry name" value="GAL4"/>
    <property type="match status" value="1"/>
</dbReference>
<evidence type="ECO:0000313" key="8">
    <source>
        <dbReference type="EMBL" id="KAK7437216.1"/>
    </source>
</evidence>
<evidence type="ECO:0000256" key="5">
    <source>
        <dbReference type="ARBA" id="ARBA00023242"/>
    </source>
</evidence>
<reference evidence="8 9" key="1">
    <citation type="submission" date="2024-01" db="EMBL/GenBank/DDBJ databases">
        <title>A draft genome for the cacao thread blight pathogen Marasmiellus scandens.</title>
        <authorList>
            <person name="Baruah I.K."/>
            <person name="Leung J."/>
            <person name="Bukari Y."/>
            <person name="Amoako-Attah I."/>
            <person name="Meinhardt L.W."/>
            <person name="Bailey B.A."/>
            <person name="Cohen S.P."/>
        </authorList>
    </citation>
    <scope>NUCLEOTIDE SEQUENCE [LARGE SCALE GENOMIC DNA]</scope>
    <source>
        <strain evidence="8 9">GH-19</strain>
    </source>
</reference>
<dbReference type="Pfam" id="PF00172">
    <property type="entry name" value="Zn_clus"/>
    <property type="match status" value="1"/>
</dbReference>
<dbReference type="PANTHER" id="PTHR47338:SF29">
    <property type="entry name" value="ZN(2)-C6 FUNGAL-TYPE DOMAIN-CONTAINING PROTEIN"/>
    <property type="match status" value="1"/>
</dbReference>
<protein>
    <recommendedName>
        <fullName evidence="7">Zn(2)-C6 fungal-type domain-containing protein</fullName>
    </recommendedName>
</protein>
<dbReference type="EMBL" id="JBANRG010000087">
    <property type="protein sequence ID" value="KAK7437216.1"/>
    <property type="molecule type" value="Genomic_DNA"/>
</dbReference>